<accession>A0ACD1H306</accession>
<protein>
    <submittedName>
        <fullName evidence="1">Uncharacterized protein</fullName>
    </submittedName>
</protein>
<dbReference type="EMBL" id="KZ824970">
    <property type="protein sequence ID" value="RAH67917.1"/>
    <property type="molecule type" value="Genomic_DNA"/>
</dbReference>
<name>A0ACD1H306_9EURO</name>
<gene>
    <name evidence="1" type="ORF">BO66DRAFT_136265</name>
</gene>
<keyword evidence="2" id="KW-1185">Reference proteome</keyword>
<organism evidence="1 2">
    <name type="scientific">Aspergillus aculeatinus CBS 121060</name>
    <dbReference type="NCBI Taxonomy" id="1448322"/>
    <lineage>
        <taxon>Eukaryota</taxon>
        <taxon>Fungi</taxon>
        <taxon>Dikarya</taxon>
        <taxon>Ascomycota</taxon>
        <taxon>Pezizomycotina</taxon>
        <taxon>Eurotiomycetes</taxon>
        <taxon>Eurotiomycetidae</taxon>
        <taxon>Eurotiales</taxon>
        <taxon>Aspergillaceae</taxon>
        <taxon>Aspergillus</taxon>
        <taxon>Aspergillus subgen. Circumdati</taxon>
    </lineage>
</organism>
<evidence type="ECO:0000313" key="2">
    <source>
        <dbReference type="Proteomes" id="UP000249661"/>
    </source>
</evidence>
<reference evidence="1" key="1">
    <citation type="submission" date="2018-02" db="EMBL/GenBank/DDBJ databases">
        <title>The genomes of Aspergillus section Nigri reveals drivers in fungal speciation.</title>
        <authorList>
            <consortium name="DOE Joint Genome Institute"/>
            <person name="Vesth T.C."/>
            <person name="Nybo J."/>
            <person name="Theobald S."/>
            <person name="Brandl J."/>
            <person name="Frisvad J.C."/>
            <person name="Nielsen K.F."/>
            <person name="Lyhne E.K."/>
            <person name="Kogle M.E."/>
            <person name="Kuo A."/>
            <person name="Riley R."/>
            <person name="Clum A."/>
            <person name="Nolan M."/>
            <person name="Lipzen A."/>
            <person name="Salamov A."/>
            <person name="Henrissat B."/>
            <person name="Wiebenga A."/>
            <person name="De vries R.P."/>
            <person name="Grigoriev I.V."/>
            <person name="Mortensen U.H."/>
            <person name="Andersen M.R."/>
            <person name="Baker S.E."/>
        </authorList>
    </citation>
    <scope>NUCLEOTIDE SEQUENCE</scope>
    <source>
        <strain evidence="1">CBS 121060</strain>
    </source>
</reference>
<evidence type="ECO:0000313" key="1">
    <source>
        <dbReference type="EMBL" id="RAH67917.1"/>
    </source>
</evidence>
<dbReference type="Proteomes" id="UP000249661">
    <property type="component" value="Unassembled WGS sequence"/>
</dbReference>
<proteinExistence type="predicted"/>
<sequence>MPSSSLWSARLHCPQDHRTTRMPCLGLACLARLQALRLHAYTNRQVGLILELGKGRTGEGLGSHYHGGLYACWPDLQDGLGWAPVNNAMSLAGGYMAVTSHPPWISPTMLNTRPGEVLGSMLFM</sequence>